<proteinExistence type="predicted"/>
<evidence type="ECO:0000259" key="2">
    <source>
        <dbReference type="PROSITE" id="PS50112"/>
    </source>
</evidence>
<dbReference type="SUPFAM" id="SSF55781">
    <property type="entry name" value="GAF domain-like"/>
    <property type="match status" value="1"/>
</dbReference>
<dbReference type="InterPro" id="IPR029016">
    <property type="entry name" value="GAF-like_dom_sf"/>
</dbReference>
<organism evidence="3 4">
    <name type="scientific">Kitasatospora acidiphila</name>
    <dbReference type="NCBI Taxonomy" id="2567942"/>
    <lineage>
        <taxon>Bacteria</taxon>
        <taxon>Bacillati</taxon>
        <taxon>Actinomycetota</taxon>
        <taxon>Actinomycetes</taxon>
        <taxon>Kitasatosporales</taxon>
        <taxon>Streptomycetaceae</taxon>
        <taxon>Kitasatospora</taxon>
    </lineage>
</organism>
<dbReference type="CDD" id="cd00130">
    <property type="entry name" value="PAS"/>
    <property type="match status" value="1"/>
</dbReference>
<dbReference type="SMART" id="SM00091">
    <property type="entry name" value="PAS"/>
    <property type="match status" value="1"/>
</dbReference>
<dbReference type="Pfam" id="PF08448">
    <property type="entry name" value="PAS_4"/>
    <property type="match status" value="1"/>
</dbReference>
<evidence type="ECO:0000256" key="1">
    <source>
        <dbReference type="ARBA" id="ARBA00022801"/>
    </source>
</evidence>
<dbReference type="InterPro" id="IPR036457">
    <property type="entry name" value="PPM-type-like_dom_sf"/>
</dbReference>
<feature type="domain" description="PAS" evidence="2">
    <location>
        <begin position="26"/>
        <end position="70"/>
    </location>
</feature>
<dbReference type="SUPFAM" id="SSF81606">
    <property type="entry name" value="PP2C-like"/>
    <property type="match status" value="1"/>
</dbReference>
<dbReference type="FunFam" id="3.30.450.40:FF:000035">
    <property type="entry name" value="PAS sensor protein"/>
    <property type="match status" value="1"/>
</dbReference>
<keyword evidence="4" id="KW-1185">Reference proteome</keyword>
<sequence length="570" mass="60278">MDPADPERHVAEGLLEAAAAELGVDGAELLAAVTDQAPTGLALLDRRLRWCYLNPALARLTGHPEAQLLGSAVHGRAAETLRRVLSDGRARTVAANSLLPPRGSWQRPLAVLARRLELNGRALGVVLAVTTADLAPDRHDLEHARARLTLLDAAAERIGTTLDIGTTCTELAEFAVPRLADLATIDVLPPDAAVRDSGSGGSVPRLRRTAMAQAPQLSGTPTELARPGETIRYRPGSAAARCLTTGKPVAANQLSPEELATAAADPATLAAYQALGVDSLLEVPLTARGQLIGMLSLARTADTSAGFLDDDVVLVEDLAGRAALSIDNARRYTRSQGIALELQRALLAEPGSPHPNLELASRYLPSGTSSVVGGDWYESVRLPFGRTLLVMGDVMGHGVEAAVDMSSYRSMLRYVASMDLPPHRILRQLDTLISENESSRPATCLLALADPARQRWTLSSAGHLPPALLGEDRPIELLDVPTGPPLGTGLGGYQQTSRELQPGQVLLLYTDGLVERRGEDIDTSLARLAALRLPVGGALDELLDATLHGLTPQAAEDDIALLAARARVRS</sequence>
<dbReference type="PANTHER" id="PTHR43156">
    <property type="entry name" value="STAGE II SPORULATION PROTEIN E-RELATED"/>
    <property type="match status" value="1"/>
</dbReference>
<dbReference type="SMART" id="SM00331">
    <property type="entry name" value="PP2C_SIG"/>
    <property type="match status" value="1"/>
</dbReference>
<gene>
    <name evidence="3" type="ORF">E6W39_04595</name>
</gene>
<dbReference type="OrthoDB" id="118142at2"/>
<dbReference type="SUPFAM" id="SSF55785">
    <property type="entry name" value="PYP-like sensor domain (PAS domain)"/>
    <property type="match status" value="1"/>
</dbReference>
<dbReference type="InterPro" id="IPR035965">
    <property type="entry name" value="PAS-like_dom_sf"/>
</dbReference>
<dbReference type="InterPro" id="IPR001932">
    <property type="entry name" value="PPM-type_phosphatase-like_dom"/>
</dbReference>
<dbReference type="Gene3D" id="3.30.450.40">
    <property type="match status" value="1"/>
</dbReference>
<comment type="caution">
    <text evidence="3">The sequence shown here is derived from an EMBL/GenBank/DDBJ whole genome shotgun (WGS) entry which is preliminary data.</text>
</comment>
<name>A0A540VY14_9ACTN</name>
<dbReference type="Gene3D" id="3.30.450.20">
    <property type="entry name" value="PAS domain"/>
    <property type="match status" value="1"/>
</dbReference>
<dbReference type="AlphaFoldDB" id="A0A540VY14"/>
<dbReference type="RefSeq" id="WP_141632387.1">
    <property type="nucleotide sequence ID" value="NZ_VIGB01000003.1"/>
</dbReference>
<evidence type="ECO:0000313" key="4">
    <source>
        <dbReference type="Proteomes" id="UP000319103"/>
    </source>
</evidence>
<dbReference type="GO" id="GO:0016791">
    <property type="term" value="F:phosphatase activity"/>
    <property type="evidence" value="ECO:0007669"/>
    <property type="project" value="TreeGrafter"/>
</dbReference>
<protein>
    <submittedName>
        <fullName evidence="3">SpoIIE family protein phosphatase</fullName>
    </submittedName>
</protein>
<dbReference type="PROSITE" id="PS50112">
    <property type="entry name" value="PAS"/>
    <property type="match status" value="1"/>
</dbReference>
<dbReference type="InterPro" id="IPR003018">
    <property type="entry name" value="GAF"/>
</dbReference>
<dbReference type="Gene3D" id="3.60.40.10">
    <property type="entry name" value="PPM-type phosphatase domain"/>
    <property type="match status" value="1"/>
</dbReference>
<dbReference type="InterPro" id="IPR052016">
    <property type="entry name" value="Bact_Sigma-Reg"/>
</dbReference>
<dbReference type="InterPro" id="IPR013656">
    <property type="entry name" value="PAS_4"/>
</dbReference>
<dbReference type="SMART" id="SM00065">
    <property type="entry name" value="GAF"/>
    <property type="match status" value="1"/>
</dbReference>
<dbReference type="InterPro" id="IPR000014">
    <property type="entry name" value="PAS"/>
</dbReference>
<dbReference type="Pfam" id="PF01590">
    <property type="entry name" value="GAF"/>
    <property type="match status" value="1"/>
</dbReference>
<dbReference type="Proteomes" id="UP000319103">
    <property type="component" value="Unassembled WGS sequence"/>
</dbReference>
<reference evidence="3 4" key="1">
    <citation type="submission" date="2019-06" db="EMBL/GenBank/DDBJ databases">
        <title>Description of Kitasatospora acidophila sp. nov. isolated from pine grove soil, and reclassification of Streptomyces novaecaesareae to Kitasatospora novaeceasareae comb. nov.</title>
        <authorList>
            <person name="Kim M.J."/>
        </authorList>
    </citation>
    <scope>NUCLEOTIDE SEQUENCE [LARGE SCALE GENOMIC DNA]</scope>
    <source>
        <strain evidence="3 4">MMS16-CNU292</strain>
    </source>
</reference>
<dbReference type="Pfam" id="PF07228">
    <property type="entry name" value="SpoIIE"/>
    <property type="match status" value="1"/>
</dbReference>
<evidence type="ECO:0000313" key="3">
    <source>
        <dbReference type="EMBL" id="TQF01658.1"/>
    </source>
</evidence>
<dbReference type="EMBL" id="VIGB01000003">
    <property type="protein sequence ID" value="TQF01658.1"/>
    <property type="molecule type" value="Genomic_DNA"/>
</dbReference>
<keyword evidence="1" id="KW-0378">Hydrolase</keyword>
<accession>A0A540VY14</accession>
<dbReference type="PANTHER" id="PTHR43156:SF2">
    <property type="entry name" value="STAGE II SPORULATION PROTEIN E"/>
    <property type="match status" value="1"/>
</dbReference>